<organism evidence="2 3">
    <name type="scientific">Roseiterribacter gracilis</name>
    <dbReference type="NCBI Taxonomy" id="2812848"/>
    <lineage>
        <taxon>Bacteria</taxon>
        <taxon>Pseudomonadati</taxon>
        <taxon>Pseudomonadota</taxon>
        <taxon>Alphaproteobacteria</taxon>
        <taxon>Rhodospirillales</taxon>
        <taxon>Roseiterribacteraceae</taxon>
        <taxon>Roseiterribacter</taxon>
    </lineage>
</organism>
<evidence type="ECO:0000313" key="2">
    <source>
        <dbReference type="EMBL" id="GIL40325.1"/>
    </source>
</evidence>
<reference evidence="2" key="1">
    <citation type="submission" date="2021-02" db="EMBL/GenBank/DDBJ databases">
        <title>Genome sequence of Rhodospirillales sp. strain TMPK1 isolated from soil.</title>
        <authorList>
            <person name="Nakai R."/>
            <person name="Kusada H."/>
            <person name="Tamaki H."/>
        </authorList>
    </citation>
    <scope>NUCLEOTIDE SEQUENCE</scope>
    <source>
        <strain evidence="2">TMPK1</strain>
    </source>
</reference>
<evidence type="ECO:0000256" key="1">
    <source>
        <dbReference type="SAM" id="MobiDB-lite"/>
    </source>
</evidence>
<comment type="caution">
    <text evidence="2">The sequence shown here is derived from an EMBL/GenBank/DDBJ whole genome shotgun (WGS) entry which is preliminary data.</text>
</comment>
<dbReference type="Proteomes" id="UP000681075">
    <property type="component" value="Unassembled WGS sequence"/>
</dbReference>
<sequence>MAKDDEHSREVAAKIAELKAKATPEKIKRMTALFQAEVARRDAAKKAAARPTASAAPPGDFAKGLNSHALEVLKRWRDKR</sequence>
<proteinExistence type="predicted"/>
<gene>
    <name evidence="2" type="ORF">TMPK1_25620</name>
</gene>
<accession>A0A8S8XGR8</accession>
<dbReference type="AlphaFoldDB" id="A0A8S8XGR8"/>
<feature type="compositionally biased region" description="Low complexity" evidence="1">
    <location>
        <begin position="49"/>
        <end position="58"/>
    </location>
</feature>
<keyword evidence="3" id="KW-1185">Reference proteome</keyword>
<protein>
    <submittedName>
        <fullName evidence="2">Uncharacterized protein</fullName>
    </submittedName>
</protein>
<feature type="region of interest" description="Disordered" evidence="1">
    <location>
        <begin position="44"/>
        <end position="64"/>
    </location>
</feature>
<dbReference type="RefSeq" id="WP_420243426.1">
    <property type="nucleotide sequence ID" value="NZ_BOPV01000001.1"/>
</dbReference>
<dbReference type="EMBL" id="BOPV01000001">
    <property type="protein sequence ID" value="GIL40325.1"/>
    <property type="molecule type" value="Genomic_DNA"/>
</dbReference>
<evidence type="ECO:0000313" key="3">
    <source>
        <dbReference type="Proteomes" id="UP000681075"/>
    </source>
</evidence>
<name>A0A8S8XGR8_9PROT</name>